<sequence>MIDGIVKAVLNHFEDTIRLDVVAVVRPVGVWIKSKTDDAMHVRPVHRMDRKVRIRALE</sequence>
<dbReference type="EMBL" id="AP024747">
    <property type="protein sequence ID" value="BCY24054.1"/>
    <property type="molecule type" value="Genomic_DNA"/>
</dbReference>
<name>A0AAD1NUX1_9ACTN</name>
<protein>
    <submittedName>
        <fullName evidence="1">Uncharacterized protein</fullName>
    </submittedName>
</protein>
<proteinExistence type="predicted"/>
<organism evidence="1 2">
    <name type="scientific">Cutibacterium modestum</name>
    <dbReference type="NCBI Taxonomy" id="2559073"/>
    <lineage>
        <taxon>Bacteria</taxon>
        <taxon>Bacillati</taxon>
        <taxon>Actinomycetota</taxon>
        <taxon>Actinomycetes</taxon>
        <taxon>Propionibacteriales</taxon>
        <taxon>Propionibacteriaceae</taxon>
        <taxon>Cutibacterium</taxon>
    </lineage>
</organism>
<dbReference type="Proteomes" id="UP000825072">
    <property type="component" value="Chromosome 1"/>
</dbReference>
<gene>
    <name evidence="1" type="ORF">KB1_00440</name>
</gene>
<reference evidence="1" key="1">
    <citation type="submission" date="2021-06" db="EMBL/GenBank/DDBJ databases">
        <title>Genome sequence of Cutibacterium modestum strain KB17-24694.</title>
        <authorList>
            <person name="Dekio I."/>
            <person name="Asahina A."/>
            <person name="Nishida M."/>
        </authorList>
    </citation>
    <scope>NUCLEOTIDE SEQUENCE</scope>
    <source>
        <strain evidence="1">KB17-24694</strain>
    </source>
</reference>
<accession>A0AAD1NUX1</accession>
<evidence type="ECO:0000313" key="1">
    <source>
        <dbReference type="EMBL" id="BCY24054.1"/>
    </source>
</evidence>
<evidence type="ECO:0000313" key="2">
    <source>
        <dbReference type="Proteomes" id="UP000825072"/>
    </source>
</evidence>
<dbReference type="AlphaFoldDB" id="A0AAD1NUX1"/>